<gene>
    <name evidence="1" type="ORF">B7O98_02040</name>
</gene>
<evidence type="ECO:0000313" key="2">
    <source>
        <dbReference type="Proteomes" id="UP000244093"/>
    </source>
</evidence>
<dbReference type="PANTHER" id="PTHR37460">
    <property type="entry name" value="ENDONUCLEASE III"/>
    <property type="match status" value="1"/>
</dbReference>
<name>A0A2R7Y6T2_9CREN</name>
<protein>
    <recommendedName>
        <fullName evidence="3">GIY-YIG domain-containing protein</fullName>
    </recommendedName>
</protein>
<evidence type="ECO:0000313" key="1">
    <source>
        <dbReference type="EMBL" id="PUA33238.1"/>
    </source>
</evidence>
<sequence>MKTYTKESSIASYIYVVECLEDFKLSIKSLGNLKIERGIYLYVGSANIKRPYLRVIRHLTKNFKKPKWHIDYITINCQPKLGVLCYGIDENFMWDYIVKHGHIFTPYVKGFGASDTPHHNTHLFKVVSTDVINPYNAVVKTFLKLKVCSHIEFLTP</sequence>
<reference evidence="1 2" key="1">
    <citation type="journal article" date="2018" name="Syst. Appl. Microbiol.">
        <title>A new symbiotic nanoarchaeote (Candidatus Nanoclepta minutus) and its host (Zestosphaera tikiterensis gen. nov., sp. nov.) from a New Zealand hot spring.</title>
        <authorList>
            <person name="St John E."/>
            <person name="Liu Y."/>
            <person name="Podar M."/>
            <person name="Stott M.B."/>
            <person name="Meneghin J."/>
            <person name="Chen Z."/>
            <person name="Lagutin K."/>
            <person name="Mitchell K."/>
            <person name="Reysenbach A.L."/>
        </authorList>
    </citation>
    <scope>NUCLEOTIDE SEQUENCE [LARGE SCALE GENOMIC DNA]</scope>
    <source>
        <strain evidence="1">NZ3</strain>
    </source>
</reference>
<organism evidence="1 2">
    <name type="scientific">Zestosphaera tikiterensis</name>
    <dbReference type="NCBI Taxonomy" id="1973259"/>
    <lineage>
        <taxon>Archaea</taxon>
        <taxon>Thermoproteota</taxon>
        <taxon>Thermoprotei</taxon>
        <taxon>Desulfurococcales</taxon>
        <taxon>Desulfurococcaceae</taxon>
        <taxon>Zestosphaera</taxon>
    </lineage>
</organism>
<dbReference type="Pfam" id="PF01986">
    <property type="entry name" value="DUF123"/>
    <property type="match status" value="1"/>
</dbReference>
<dbReference type="EMBL" id="NBVN01000002">
    <property type="protein sequence ID" value="PUA33238.1"/>
    <property type="molecule type" value="Genomic_DNA"/>
</dbReference>
<dbReference type="Proteomes" id="UP000244093">
    <property type="component" value="Unassembled WGS sequence"/>
</dbReference>
<accession>A0A2R7Y6T2</accession>
<dbReference type="PANTHER" id="PTHR37460:SF1">
    <property type="entry name" value="ENDONUCLEASE III"/>
    <property type="match status" value="1"/>
</dbReference>
<dbReference type="InterPro" id="IPR002837">
    <property type="entry name" value="DUF123"/>
</dbReference>
<evidence type="ECO:0008006" key="3">
    <source>
        <dbReference type="Google" id="ProtNLM"/>
    </source>
</evidence>
<proteinExistence type="predicted"/>
<dbReference type="AlphaFoldDB" id="A0A2R7Y6T2"/>
<comment type="caution">
    <text evidence="1">The sequence shown here is derived from an EMBL/GenBank/DDBJ whole genome shotgun (WGS) entry which is preliminary data.</text>
</comment>